<dbReference type="PROSITE" id="PS51900">
    <property type="entry name" value="CB"/>
    <property type="match status" value="1"/>
</dbReference>
<evidence type="ECO:0000256" key="1">
    <source>
        <dbReference type="ARBA" id="ARBA00003283"/>
    </source>
</evidence>
<dbReference type="InterPro" id="IPR011010">
    <property type="entry name" value="DNA_brk_join_enz"/>
</dbReference>
<dbReference type="Gene3D" id="1.10.443.10">
    <property type="entry name" value="Intergrase catalytic core"/>
    <property type="match status" value="1"/>
</dbReference>
<evidence type="ECO:0000256" key="3">
    <source>
        <dbReference type="ARBA" id="ARBA00022908"/>
    </source>
</evidence>
<organism evidence="9 10">
    <name type="scientific">Subdoligranulum variabile</name>
    <dbReference type="NCBI Taxonomy" id="214851"/>
    <lineage>
        <taxon>Bacteria</taxon>
        <taxon>Bacillati</taxon>
        <taxon>Bacillota</taxon>
        <taxon>Clostridia</taxon>
        <taxon>Eubacteriales</taxon>
        <taxon>Oscillospiraceae</taxon>
        <taxon>Subdoligranulum</taxon>
    </lineage>
</organism>
<dbReference type="Proteomes" id="UP000782880">
    <property type="component" value="Unassembled WGS sequence"/>
</dbReference>
<dbReference type="GO" id="GO:0015074">
    <property type="term" value="P:DNA integration"/>
    <property type="evidence" value="ECO:0007669"/>
    <property type="project" value="UniProtKB-KW"/>
</dbReference>
<dbReference type="PANTHER" id="PTHR30349:SF89">
    <property type="entry name" value="INTEGRASE_RECOMBINASE"/>
    <property type="match status" value="1"/>
</dbReference>
<evidence type="ECO:0000256" key="6">
    <source>
        <dbReference type="PROSITE-ProRule" id="PRU01248"/>
    </source>
</evidence>
<evidence type="ECO:0000256" key="5">
    <source>
        <dbReference type="ARBA" id="ARBA00023172"/>
    </source>
</evidence>
<comment type="similarity">
    <text evidence="2">Belongs to the 'phage' integrase family.</text>
</comment>
<reference evidence="9" key="1">
    <citation type="journal article" date="2021" name="PeerJ">
        <title>Extensive microbial diversity within the chicken gut microbiome revealed by metagenomics and culture.</title>
        <authorList>
            <person name="Gilroy R."/>
            <person name="Ravi A."/>
            <person name="Getino M."/>
            <person name="Pursley I."/>
            <person name="Horton D.L."/>
            <person name="Alikhan N.F."/>
            <person name="Baker D."/>
            <person name="Gharbi K."/>
            <person name="Hall N."/>
            <person name="Watson M."/>
            <person name="Adriaenssens E.M."/>
            <person name="Foster-Nyarko E."/>
            <person name="Jarju S."/>
            <person name="Secka A."/>
            <person name="Antonio M."/>
            <person name="Oren A."/>
            <person name="Chaudhuri R.R."/>
            <person name="La Ragione R."/>
            <person name="Hildebrand F."/>
            <person name="Pallen M.J."/>
        </authorList>
    </citation>
    <scope>NUCLEOTIDE SEQUENCE</scope>
    <source>
        <strain evidence="9">ChiBcec21-2208</strain>
    </source>
</reference>
<dbReference type="PANTHER" id="PTHR30349">
    <property type="entry name" value="PHAGE INTEGRASE-RELATED"/>
    <property type="match status" value="1"/>
</dbReference>
<dbReference type="InterPro" id="IPR044068">
    <property type="entry name" value="CB"/>
</dbReference>
<evidence type="ECO:0000256" key="2">
    <source>
        <dbReference type="ARBA" id="ARBA00008857"/>
    </source>
</evidence>
<evidence type="ECO:0000259" key="7">
    <source>
        <dbReference type="PROSITE" id="PS51898"/>
    </source>
</evidence>
<feature type="domain" description="Core-binding (CB)" evidence="8">
    <location>
        <begin position="1"/>
        <end position="77"/>
    </location>
</feature>
<dbReference type="Pfam" id="PF00589">
    <property type="entry name" value="Phage_integrase"/>
    <property type="match status" value="1"/>
</dbReference>
<name>A0A921LRX8_9FIRM</name>
<accession>A0A921LRX8</accession>
<reference evidence="9" key="2">
    <citation type="submission" date="2021-09" db="EMBL/GenBank/DDBJ databases">
        <authorList>
            <person name="Gilroy R."/>
        </authorList>
    </citation>
    <scope>NUCLEOTIDE SEQUENCE</scope>
    <source>
        <strain evidence="9">ChiBcec21-2208</strain>
    </source>
</reference>
<keyword evidence="5" id="KW-0233">DNA recombination</keyword>
<dbReference type="InterPro" id="IPR013762">
    <property type="entry name" value="Integrase-like_cat_sf"/>
</dbReference>
<dbReference type="InterPro" id="IPR004107">
    <property type="entry name" value="Integrase_SAM-like_N"/>
</dbReference>
<comment type="function">
    <text evidence="1">Site-specific tyrosine recombinase, which acts by catalyzing the cutting and rejoining of the recombining DNA molecules.</text>
</comment>
<sequence>MSIQGYRDWMTAREYSTGTIEKYIRDLNRFFRETGAPKKPDKQTVAAWRDSLVARGYAASSVNAMLAAVNGYQEFCENPGGKAKPLKCQRRIFCDAGRELDRGEYFRLLETARLTGRKRTLLVLQTLCATGIRVSELVYITVEAVQRRRAAIRCKGKCREILLPGQLCNRLERWCRRQHIRQGPVFVTRTGRPLDRITVWKEMKALCKQAGVAPKKVFPHNLRHLFARTFYGIEKNLSKLADLLGHSSIETTRIYIMESGAEHQRLLERMHLLL</sequence>
<dbReference type="InterPro" id="IPR010998">
    <property type="entry name" value="Integrase_recombinase_N"/>
</dbReference>
<proteinExistence type="inferred from homology"/>
<evidence type="ECO:0000259" key="8">
    <source>
        <dbReference type="PROSITE" id="PS51900"/>
    </source>
</evidence>
<evidence type="ECO:0000313" key="10">
    <source>
        <dbReference type="Proteomes" id="UP000782880"/>
    </source>
</evidence>
<feature type="domain" description="Tyr recombinase" evidence="7">
    <location>
        <begin position="95"/>
        <end position="269"/>
    </location>
</feature>
<dbReference type="Gene3D" id="1.10.150.130">
    <property type="match status" value="1"/>
</dbReference>
<dbReference type="InterPro" id="IPR050090">
    <property type="entry name" value="Tyrosine_recombinase_XerCD"/>
</dbReference>
<keyword evidence="4 6" id="KW-0238">DNA-binding</keyword>
<dbReference type="Pfam" id="PF02899">
    <property type="entry name" value="Phage_int_SAM_1"/>
    <property type="match status" value="1"/>
</dbReference>
<dbReference type="EMBL" id="DYVE01000326">
    <property type="protein sequence ID" value="HJG29503.1"/>
    <property type="molecule type" value="Genomic_DNA"/>
</dbReference>
<dbReference type="PROSITE" id="PS51898">
    <property type="entry name" value="TYR_RECOMBINASE"/>
    <property type="match status" value="1"/>
</dbReference>
<dbReference type="GO" id="GO:0003677">
    <property type="term" value="F:DNA binding"/>
    <property type="evidence" value="ECO:0007669"/>
    <property type="project" value="UniProtKB-UniRule"/>
</dbReference>
<comment type="caution">
    <text evidence="9">The sequence shown here is derived from an EMBL/GenBank/DDBJ whole genome shotgun (WGS) entry which is preliminary data.</text>
</comment>
<dbReference type="SUPFAM" id="SSF56349">
    <property type="entry name" value="DNA breaking-rejoining enzymes"/>
    <property type="match status" value="1"/>
</dbReference>
<evidence type="ECO:0000256" key="4">
    <source>
        <dbReference type="ARBA" id="ARBA00023125"/>
    </source>
</evidence>
<dbReference type="GO" id="GO:0006310">
    <property type="term" value="P:DNA recombination"/>
    <property type="evidence" value="ECO:0007669"/>
    <property type="project" value="UniProtKB-KW"/>
</dbReference>
<evidence type="ECO:0000313" key="9">
    <source>
        <dbReference type="EMBL" id="HJG29503.1"/>
    </source>
</evidence>
<gene>
    <name evidence="9" type="ORF">K8V20_12765</name>
</gene>
<keyword evidence="3" id="KW-0229">DNA integration</keyword>
<protein>
    <submittedName>
        <fullName evidence="9">Site-specific integrase</fullName>
    </submittedName>
</protein>
<dbReference type="InterPro" id="IPR002104">
    <property type="entry name" value="Integrase_catalytic"/>
</dbReference>
<dbReference type="AlphaFoldDB" id="A0A921LRX8"/>